<comment type="cofactor">
    <cofactor evidence="1">
        <name>[4Fe-4S] cluster</name>
        <dbReference type="ChEBI" id="CHEBI:49883"/>
    </cofactor>
</comment>
<dbReference type="InterPro" id="IPR023885">
    <property type="entry name" value="4Fe4S-binding_SPASM_dom"/>
</dbReference>
<dbReference type="NCBIfam" id="TIGR03974">
    <property type="entry name" value="rSAM_six_Cys"/>
    <property type="match status" value="1"/>
</dbReference>
<keyword evidence="3" id="KW-0479">Metal-binding</keyword>
<evidence type="ECO:0000313" key="7">
    <source>
        <dbReference type="EMBL" id="KMT21268.1"/>
    </source>
</evidence>
<organism evidence="7 8">
    <name type="scientific">Clostridium cylindrosporum DSM 605</name>
    <dbReference type="NCBI Taxonomy" id="1121307"/>
    <lineage>
        <taxon>Bacteria</taxon>
        <taxon>Bacillati</taxon>
        <taxon>Bacillota</taxon>
        <taxon>Clostridia</taxon>
        <taxon>Eubacteriales</taxon>
        <taxon>Clostridiaceae</taxon>
        <taxon>Clostridium</taxon>
    </lineage>
</organism>
<protein>
    <submittedName>
        <fullName evidence="7">Radical SAM domain protein</fullName>
    </submittedName>
</protein>
<keyword evidence="8" id="KW-1185">Reference proteome</keyword>
<dbReference type="GO" id="GO:0016491">
    <property type="term" value="F:oxidoreductase activity"/>
    <property type="evidence" value="ECO:0007669"/>
    <property type="project" value="InterPro"/>
</dbReference>
<dbReference type="SFLD" id="SFLDG01386">
    <property type="entry name" value="main_SPASM_domain-containing"/>
    <property type="match status" value="1"/>
</dbReference>
<feature type="domain" description="Radical SAM core" evidence="6">
    <location>
        <begin position="89"/>
        <end position="323"/>
    </location>
</feature>
<dbReference type="CDD" id="cd21124">
    <property type="entry name" value="SPASM_CteB-like"/>
    <property type="match status" value="1"/>
</dbReference>
<evidence type="ECO:0000256" key="1">
    <source>
        <dbReference type="ARBA" id="ARBA00001966"/>
    </source>
</evidence>
<dbReference type="Pfam" id="PF04055">
    <property type="entry name" value="Radical_SAM"/>
    <property type="match status" value="1"/>
</dbReference>
<keyword evidence="2" id="KW-0949">S-adenosyl-L-methionine</keyword>
<dbReference type="PANTHER" id="PTHR43273">
    <property type="entry name" value="ANAEROBIC SULFATASE-MATURATING ENZYME HOMOLOG ASLB-RELATED"/>
    <property type="match status" value="1"/>
</dbReference>
<dbReference type="GO" id="GO:0051536">
    <property type="term" value="F:iron-sulfur cluster binding"/>
    <property type="evidence" value="ECO:0007669"/>
    <property type="project" value="UniProtKB-KW"/>
</dbReference>
<dbReference type="InterPro" id="IPR047602">
    <property type="entry name" value="SPASM_CteB-like"/>
</dbReference>
<dbReference type="PATRIC" id="fig|1121307.3.peg.884"/>
<evidence type="ECO:0000256" key="5">
    <source>
        <dbReference type="ARBA" id="ARBA00023014"/>
    </source>
</evidence>
<gene>
    <name evidence="7" type="ORF">CLCY_2c00280</name>
</gene>
<dbReference type="InterPro" id="IPR013785">
    <property type="entry name" value="Aldolase_TIM"/>
</dbReference>
<dbReference type="NCBIfam" id="TIGR04085">
    <property type="entry name" value="rSAM_more_4Fe4S"/>
    <property type="match status" value="1"/>
</dbReference>
<proteinExistence type="predicted"/>
<dbReference type="Pfam" id="PF13186">
    <property type="entry name" value="SPASM"/>
    <property type="match status" value="1"/>
</dbReference>
<dbReference type="InterPro" id="IPR023867">
    <property type="entry name" value="Sulphatase_maturase_rSAM"/>
</dbReference>
<dbReference type="EMBL" id="LFVU01000027">
    <property type="protein sequence ID" value="KMT21268.1"/>
    <property type="molecule type" value="Genomic_DNA"/>
</dbReference>
<dbReference type="SFLD" id="SFLDG01067">
    <property type="entry name" value="SPASM/twitch_domain_containing"/>
    <property type="match status" value="1"/>
</dbReference>
<dbReference type="SFLD" id="SFLDG01384">
    <property type="entry name" value="thioether_bond_formation_requi"/>
    <property type="match status" value="1"/>
</dbReference>
<comment type="caution">
    <text evidence="7">The sequence shown here is derived from an EMBL/GenBank/DDBJ whole genome shotgun (WGS) entry which is preliminary data.</text>
</comment>
<sequence length="452" mass="51822">MKIHKFEQCGLKIVIDVNSGAIHVVDNVVYDILDHYVDNSTVKDFESLLPNYTAEQIEEGLSEVKYLINENMLFTEDPYKDIILNDEGPSFIKAMCLNIAHDCNLKCKYCFAEEGEYHGARSMMTPEIGKKAIDFVIKSSGPRKNIEVDLFGGEPLMNFNTVKEIVDYARIEEKKYNKNIRFTMTTNATLLNDEIMEYIDKNMGNIVLSIDGRPEVNDNIRVRYDGSGTYDAIMPKIKKMVEKRDKSKQYYVRGTFTRENLDFFEDVMLMANEGFKEVSNEPVVLEPSHPLALRLEDLPVIFEQYDKLADEMIKREKEGRGFKFYHFAMDINGGPCVYKRISGCGAGYEYVAVTPDGDIYPCHQFVGKEEFKLGTLDEGNIDASLETLFKNGHIYNKPKCEKCWAKFYCSGGCQANNYNFNNDIHIPYELGCEMMKKRVECAIAIRAKLLED</sequence>
<evidence type="ECO:0000256" key="2">
    <source>
        <dbReference type="ARBA" id="ARBA00022691"/>
    </source>
</evidence>
<dbReference type="PROSITE" id="PS51918">
    <property type="entry name" value="RADICAL_SAM"/>
    <property type="match status" value="1"/>
</dbReference>
<dbReference type="STRING" id="1121307.CLCY_2c00280"/>
<dbReference type="PANTHER" id="PTHR43273:SF8">
    <property type="entry name" value="RADICAL SAM DOMAIN PROTEIN"/>
    <property type="match status" value="1"/>
</dbReference>
<dbReference type="SFLD" id="SFLDS00029">
    <property type="entry name" value="Radical_SAM"/>
    <property type="match status" value="1"/>
</dbReference>
<evidence type="ECO:0000256" key="3">
    <source>
        <dbReference type="ARBA" id="ARBA00022723"/>
    </source>
</evidence>
<evidence type="ECO:0000313" key="8">
    <source>
        <dbReference type="Proteomes" id="UP000036756"/>
    </source>
</evidence>
<dbReference type="InterPro" id="IPR024025">
    <property type="entry name" value="SCIFF_rSAM_maturase"/>
</dbReference>
<dbReference type="GO" id="GO:0046872">
    <property type="term" value="F:metal ion binding"/>
    <property type="evidence" value="ECO:0007669"/>
    <property type="project" value="UniProtKB-KW"/>
</dbReference>
<dbReference type="CDD" id="cd01335">
    <property type="entry name" value="Radical_SAM"/>
    <property type="match status" value="1"/>
</dbReference>
<keyword evidence="4" id="KW-0408">Iron</keyword>
<keyword evidence="5" id="KW-0411">Iron-sulfur</keyword>
<dbReference type="SUPFAM" id="SSF102114">
    <property type="entry name" value="Radical SAM enzymes"/>
    <property type="match status" value="1"/>
</dbReference>
<dbReference type="AlphaFoldDB" id="A0A0J8DAD9"/>
<reference evidence="7 8" key="1">
    <citation type="submission" date="2015-06" db="EMBL/GenBank/DDBJ databases">
        <title>Draft genome sequence of the purine-degrading Clostridium cylindrosporum HC-1 (DSM 605).</title>
        <authorList>
            <person name="Poehlein A."/>
            <person name="Schiel-Bengelsdorf B."/>
            <person name="Bengelsdorf F."/>
            <person name="Daniel R."/>
            <person name="Duerre P."/>
        </authorList>
    </citation>
    <scope>NUCLEOTIDE SEQUENCE [LARGE SCALE GENOMIC DNA]</scope>
    <source>
        <strain evidence="7 8">DSM 605</strain>
    </source>
</reference>
<evidence type="ECO:0000259" key="6">
    <source>
        <dbReference type="PROSITE" id="PS51918"/>
    </source>
</evidence>
<dbReference type="Proteomes" id="UP000036756">
    <property type="component" value="Unassembled WGS sequence"/>
</dbReference>
<name>A0A0J8DAD9_CLOCY</name>
<accession>A0A0J8DAD9</accession>
<dbReference type="InterPro" id="IPR058240">
    <property type="entry name" value="rSAM_sf"/>
</dbReference>
<dbReference type="InterPro" id="IPR007197">
    <property type="entry name" value="rSAM"/>
</dbReference>
<dbReference type="Gene3D" id="3.20.20.70">
    <property type="entry name" value="Aldolase class I"/>
    <property type="match status" value="1"/>
</dbReference>
<evidence type="ECO:0000256" key="4">
    <source>
        <dbReference type="ARBA" id="ARBA00023004"/>
    </source>
</evidence>